<reference evidence="1 2" key="1">
    <citation type="submission" date="2013-12" db="EMBL/GenBank/DDBJ databases">
        <title>Draft genome of the parsitic nematode Ancylostoma duodenale.</title>
        <authorList>
            <person name="Mitreva M."/>
        </authorList>
    </citation>
    <scope>NUCLEOTIDE SEQUENCE [LARGE SCALE GENOMIC DNA]</scope>
    <source>
        <strain evidence="1 2">Zhejiang</strain>
    </source>
</reference>
<evidence type="ECO:0000313" key="2">
    <source>
        <dbReference type="Proteomes" id="UP000054047"/>
    </source>
</evidence>
<dbReference type="EMBL" id="KN728453">
    <property type="protein sequence ID" value="KIH63754.1"/>
    <property type="molecule type" value="Genomic_DNA"/>
</dbReference>
<protein>
    <submittedName>
        <fullName evidence="1">Uncharacterized protein</fullName>
    </submittedName>
</protein>
<accession>A0A0C2GXG4</accession>
<dbReference type="AlphaFoldDB" id="A0A0C2GXG4"/>
<proteinExistence type="predicted"/>
<organism evidence="1 2">
    <name type="scientific">Ancylostoma duodenale</name>
    <dbReference type="NCBI Taxonomy" id="51022"/>
    <lineage>
        <taxon>Eukaryota</taxon>
        <taxon>Metazoa</taxon>
        <taxon>Ecdysozoa</taxon>
        <taxon>Nematoda</taxon>
        <taxon>Chromadorea</taxon>
        <taxon>Rhabditida</taxon>
        <taxon>Rhabditina</taxon>
        <taxon>Rhabditomorpha</taxon>
        <taxon>Strongyloidea</taxon>
        <taxon>Ancylostomatidae</taxon>
        <taxon>Ancylostomatinae</taxon>
        <taxon>Ancylostoma</taxon>
    </lineage>
</organism>
<sequence>MGRPAFITDDVGRSRTALCCSRFMDLCPGTVPLQQFVNSDISYAAVFADITADGKTLFFVPQGIKTHSSKYLAILKGEF</sequence>
<gene>
    <name evidence="1" type="ORF">ANCDUO_05942</name>
</gene>
<dbReference type="Proteomes" id="UP000054047">
    <property type="component" value="Unassembled WGS sequence"/>
</dbReference>
<keyword evidence="2" id="KW-1185">Reference proteome</keyword>
<name>A0A0C2GXG4_9BILA</name>
<evidence type="ECO:0000313" key="1">
    <source>
        <dbReference type="EMBL" id="KIH63754.1"/>
    </source>
</evidence>